<keyword evidence="2" id="KW-0732">Signal</keyword>
<dbReference type="AlphaFoldDB" id="A0AAV7K723"/>
<dbReference type="SMART" id="SM00645">
    <property type="entry name" value="Pept_C1"/>
    <property type="match status" value="1"/>
</dbReference>
<dbReference type="SUPFAM" id="SSF54001">
    <property type="entry name" value="Cysteine proteinases"/>
    <property type="match status" value="1"/>
</dbReference>
<dbReference type="InterPro" id="IPR013201">
    <property type="entry name" value="Prot_inhib_I29"/>
</dbReference>
<evidence type="ECO:0000259" key="4">
    <source>
        <dbReference type="SMART" id="SM00848"/>
    </source>
</evidence>
<feature type="chain" id="PRO_5043776048" evidence="2">
    <location>
        <begin position="27"/>
        <end position="360"/>
    </location>
</feature>
<dbReference type="InterPro" id="IPR038765">
    <property type="entry name" value="Papain-like_cys_pep_sf"/>
</dbReference>
<organism evidence="5 6">
    <name type="scientific">Oopsacas minuta</name>
    <dbReference type="NCBI Taxonomy" id="111878"/>
    <lineage>
        <taxon>Eukaryota</taxon>
        <taxon>Metazoa</taxon>
        <taxon>Porifera</taxon>
        <taxon>Hexactinellida</taxon>
        <taxon>Hexasterophora</taxon>
        <taxon>Lyssacinosida</taxon>
        <taxon>Leucopsacidae</taxon>
        <taxon>Oopsacas</taxon>
    </lineage>
</organism>
<feature type="domain" description="Peptidase C1A papain C-terminal" evidence="3">
    <location>
        <begin position="144"/>
        <end position="359"/>
    </location>
</feature>
<dbReference type="Pfam" id="PF00112">
    <property type="entry name" value="Peptidase_C1"/>
    <property type="match status" value="1"/>
</dbReference>
<feature type="domain" description="Cathepsin propeptide inhibitor" evidence="4">
    <location>
        <begin position="43"/>
        <end position="102"/>
    </location>
</feature>
<protein>
    <submittedName>
        <fullName evidence="5">Cathepsin L</fullName>
    </submittedName>
</protein>
<name>A0AAV7K723_9METZ</name>
<evidence type="ECO:0000313" key="6">
    <source>
        <dbReference type="Proteomes" id="UP001165289"/>
    </source>
</evidence>
<keyword evidence="6" id="KW-1185">Reference proteome</keyword>
<gene>
    <name evidence="5" type="ORF">LOD99_16078</name>
</gene>
<accession>A0AAV7K723</accession>
<evidence type="ECO:0000313" key="5">
    <source>
        <dbReference type="EMBL" id="KAI6656775.1"/>
    </source>
</evidence>
<dbReference type="GO" id="GO:0006508">
    <property type="term" value="P:proteolysis"/>
    <property type="evidence" value="ECO:0007669"/>
    <property type="project" value="InterPro"/>
</dbReference>
<evidence type="ECO:0000256" key="2">
    <source>
        <dbReference type="SAM" id="SignalP"/>
    </source>
</evidence>
<evidence type="ECO:0000259" key="3">
    <source>
        <dbReference type="SMART" id="SM00645"/>
    </source>
</evidence>
<evidence type="ECO:0000256" key="1">
    <source>
        <dbReference type="ARBA" id="ARBA00008455"/>
    </source>
</evidence>
<feature type="signal peptide" evidence="2">
    <location>
        <begin position="1"/>
        <end position="26"/>
    </location>
</feature>
<dbReference type="InterPro" id="IPR000668">
    <property type="entry name" value="Peptidase_C1A_C"/>
</dbReference>
<reference evidence="5 6" key="1">
    <citation type="journal article" date="2023" name="BMC Biol.">
        <title>The compact genome of the sponge Oopsacas minuta (Hexactinellida) is lacking key metazoan core genes.</title>
        <authorList>
            <person name="Santini S."/>
            <person name="Schenkelaars Q."/>
            <person name="Jourda C."/>
            <person name="Duchesne M."/>
            <person name="Belahbib H."/>
            <person name="Rocher C."/>
            <person name="Selva M."/>
            <person name="Riesgo A."/>
            <person name="Vervoort M."/>
            <person name="Leys S.P."/>
            <person name="Kodjabachian L."/>
            <person name="Le Bivic A."/>
            <person name="Borchiellini C."/>
            <person name="Claverie J.M."/>
            <person name="Renard E."/>
        </authorList>
    </citation>
    <scope>NUCLEOTIDE SEQUENCE [LARGE SCALE GENOMIC DNA]</scope>
    <source>
        <strain evidence="5">SPO-2</strain>
    </source>
</reference>
<comment type="similarity">
    <text evidence="1">Belongs to the peptidase C1 family.</text>
</comment>
<dbReference type="Pfam" id="PF08246">
    <property type="entry name" value="Inhibitor_I29"/>
    <property type="match status" value="1"/>
</dbReference>
<dbReference type="Gene3D" id="3.90.70.10">
    <property type="entry name" value="Cysteine proteinases"/>
    <property type="match status" value="1"/>
</dbReference>
<sequence length="360" mass="40688">MQLKLKQVYCMALLGLLLSALQIVAGLYESKATLYQSESLQEFIKFVEKHNKRYLTNQELYARFTRFKNNRQVVDELNSRVPKGDTANYGVTVFSDSTTDEFVKRLNFMDDILADERLTLKEDFYIDPIDPPVSVNETLSTDKLPLEIDWTEQAIVSPVKDQTTCSSCAVFASIETIESAWALKNGKLYTLAIQENLDCGPTNPCVAGSSYNYNYILLIHLGGIPMNTTYKYTSTRSDCKLDKISSSDRLVSISNYWLVNYPTDGYMMSVVSKFGPVGLAINANTLQFYESGIIDSEVTGCSEMVNHAVLLVGYGETEDRIKFWKLKNTWGEKWGEKGYFRLIRGKNACGINRLMSGPYI</sequence>
<dbReference type="PROSITE" id="PS00639">
    <property type="entry name" value="THIOL_PROTEASE_HIS"/>
    <property type="match status" value="1"/>
</dbReference>
<dbReference type="CDD" id="cd02248">
    <property type="entry name" value="Peptidase_C1A"/>
    <property type="match status" value="1"/>
</dbReference>
<dbReference type="PANTHER" id="PTHR12411">
    <property type="entry name" value="CYSTEINE PROTEASE FAMILY C1-RELATED"/>
    <property type="match status" value="1"/>
</dbReference>
<dbReference type="InterPro" id="IPR013128">
    <property type="entry name" value="Peptidase_C1A"/>
</dbReference>
<comment type="caution">
    <text evidence="5">The sequence shown here is derived from an EMBL/GenBank/DDBJ whole genome shotgun (WGS) entry which is preliminary data.</text>
</comment>
<dbReference type="InterPro" id="IPR025660">
    <property type="entry name" value="Pept_his_AS"/>
</dbReference>
<proteinExistence type="inferred from homology"/>
<dbReference type="EMBL" id="JAKMXF010000133">
    <property type="protein sequence ID" value="KAI6656775.1"/>
    <property type="molecule type" value="Genomic_DNA"/>
</dbReference>
<dbReference type="InterPro" id="IPR039417">
    <property type="entry name" value="Peptidase_C1A_papain-like"/>
</dbReference>
<dbReference type="Proteomes" id="UP001165289">
    <property type="component" value="Unassembled WGS sequence"/>
</dbReference>
<dbReference type="GO" id="GO:0008234">
    <property type="term" value="F:cysteine-type peptidase activity"/>
    <property type="evidence" value="ECO:0007669"/>
    <property type="project" value="InterPro"/>
</dbReference>
<dbReference type="SMART" id="SM00848">
    <property type="entry name" value="Inhibitor_I29"/>
    <property type="match status" value="1"/>
</dbReference>